<sequence>MNSMMKLIRSYNRQCRPSVVTPDLIAKCSYCDNPFDVERNEFCPYCFTDTFPTWIKATGERDE</sequence>
<dbReference type="AlphaFoldDB" id="A0A0F9AQ01"/>
<comment type="caution">
    <text evidence="1">The sequence shown here is derived from an EMBL/GenBank/DDBJ whole genome shotgun (WGS) entry which is preliminary data.</text>
</comment>
<dbReference type="EMBL" id="LAZR01041559">
    <property type="protein sequence ID" value="KKL11664.1"/>
    <property type="molecule type" value="Genomic_DNA"/>
</dbReference>
<reference evidence="1" key="1">
    <citation type="journal article" date="2015" name="Nature">
        <title>Complex archaea that bridge the gap between prokaryotes and eukaryotes.</title>
        <authorList>
            <person name="Spang A."/>
            <person name="Saw J.H."/>
            <person name="Jorgensen S.L."/>
            <person name="Zaremba-Niedzwiedzka K."/>
            <person name="Martijn J."/>
            <person name="Lind A.E."/>
            <person name="van Eijk R."/>
            <person name="Schleper C."/>
            <person name="Guy L."/>
            <person name="Ettema T.J."/>
        </authorList>
    </citation>
    <scope>NUCLEOTIDE SEQUENCE</scope>
</reference>
<evidence type="ECO:0000313" key="1">
    <source>
        <dbReference type="EMBL" id="KKL11664.1"/>
    </source>
</evidence>
<name>A0A0F9AQ01_9ZZZZ</name>
<gene>
    <name evidence="1" type="ORF">LCGC14_2543520</name>
</gene>
<organism evidence="1">
    <name type="scientific">marine sediment metagenome</name>
    <dbReference type="NCBI Taxonomy" id="412755"/>
    <lineage>
        <taxon>unclassified sequences</taxon>
        <taxon>metagenomes</taxon>
        <taxon>ecological metagenomes</taxon>
    </lineage>
</organism>
<accession>A0A0F9AQ01</accession>
<proteinExistence type="predicted"/>
<protein>
    <submittedName>
        <fullName evidence="1">Uncharacterized protein</fullName>
    </submittedName>
</protein>